<dbReference type="Proteomes" id="UP000464754">
    <property type="component" value="Chromosome"/>
</dbReference>
<dbReference type="GO" id="GO:0005737">
    <property type="term" value="C:cytoplasm"/>
    <property type="evidence" value="ECO:0007669"/>
    <property type="project" value="TreeGrafter"/>
</dbReference>
<evidence type="ECO:0000259" key="2">
    <source>
        <dbReference type="PROSITE" id="PS51411"/>
    </source>
</evidence>
<dbReference type="PROSITE" id="PS51411">
    <property type="entry name" value="PSP1_C"/>
    <property type="match status" value="1"/>
</dbReference>
<dbReference type="NCBIfam" id="NF041131">
    <property type="entry name" value="RicT_YaaT_fam"/>
    <property type="match status" value="1"/>
</dbReference>
<dbReference type="AlphaFoldDB" id="A0A6N4TL50"/>
<dbReference type="InterPro" id="IPR047767">
    <property type="entry name" value="PSP1-like"/>
</dbReference>
<dbReference type="KEGG" id="aarg:Aargi30884_21270"/>
<keyword evidence="4" id="KW-1185">Reference proteome</keyword>
<proteinExistence type="predicted"/>
<organism evidence="3 4">
    <name type="scientific">Amedibacterium intestinale</name>
    <dbReference type="NCBI Taxonomy" id="2583452"/>
    <lineage>
        <taxon>Bacteria</taxon>
        <taxon>Bacillati</taxon>
        <taxon>Bacillota</taxon>
        <taxon>Erysipelotrichia</taxon>
        <taxon>Erysipelotrichales</taxon>
        <taxon>Erysipelotrichaceae</taxon>
        <taxon>Amedibacterium</taxon>
    </lineage>
</organism>
<feature type="region of interest" description="Disordered" evidence="1">
    <location>
        <begin position="1"/>
        <end position="28"/>
    </location>
</feature>
<gene>
    <name evidence="3" type="ORF">Aargi30884_21270</name>
</gene>
<dbReference type="PANTHER" id="PTHR43830:SF3">
    <property type="entry name" value="PROTEIN PSP1"/>
    <property type="match status" value="1"/>
</dbReference>
<accession>A0A6N4TL50</accession>
<reference evidence="4" key="1">
    <citation type="submission" date="2019-05" db="EMBL/GenBank/DDBJ databases">
        <title>Complete genome sequencing of Absiella argi strain JCM 30884.</title>
        <authorList>
            <person name="Sakamoto M."/>
            <person name="Murakami T."/>
            <person name="Mori H."/>
        </authorList>
    </citation>
    <scope>NUCLEOTIDE SEQUENCE [LARGE SCALE GENOMIC DNA]</scope>
    <source>
        <strain evidence="4">JCM 30884</strain>
    </source>
</reference>
<dbReference type="PANTHER" id="PTHR43830">
    <property type="entry name" value="PROTEIN PSP1"/>
    <property type="match status" value="1"/>
</dbReference>
<evidence type="ECO:0000313" key="4">
    <source>
        <dbReference type="Proteomes" id="UP000464754"/>
    </source>
</evidence>
<sequence length="301" mass="34886">MSQNENTLKNKHASDGHTHHHEHKKNETTEPRIYKYLAFVSFEESKKVYSFGCDSDEYRVGDDVVVETIRGLELGKIVKETETFIPNGMEIKPVIRKATKKDHQQVIENKKKAKEALEICNECVKKLNLDMNLIEAEYTLDCNKIIFVYVADERVDFRELLKELAGIFKCRIELRQIGPRNKSKLVGGLGMCGMETCCSRFMNDFDVVSINMAKNQLLALNIQKLSGQCGKLMCCLKFEDAQYKKLREGLPKMNSQVEYKGNRYKITSMNVLLQQVKIENKEDVQFLDFKELWPDMDFSDR</sequence>
<dbReference type="InterPro" id="IPR007557">
    <property type="entry name" value="PSP1_C"/>
</dbReference>
<name>A0A6N4TL50_9FIRM</name>
<feature type="domain" description="PSP1 C-terminal" evidence="2">
    <location>
        <begin position="92"/>
        <end position="177"/>
    </location>
</feature>
<dbReference type="Pfam" id="PF04468">
    <property type="entry name" value="PSP1"/>
    <property type="match status" value="1"/>
</dbReference>
<evidence type="ECO:0000313" key="3">
    <source>
        <dbReference type="EMBL" id="BBK23224.1"/>
    </source>
</evidence>
<evidence type="ECO:0000256" key="1">
    <source>
        <dbReference type="SAM" id="MobiDB-lite"/>
    </source>
</evidence>
<protein>
    <submittedName>
        <fullName evidence="3">Stage 0 sporulation protein</fullName>
    </submittedName>
</protein>
<dbReference type="EMBL" id="AP019695">
    <property type="protein sequence ID" value="BBK23224.1"/>
    <property type="molecule type" value="Genomic_DNA"/>
</dbReference>
<dbReference type="RefSeq" id="WP_163052244.1">
    <property type="nucleotide sequence ID" value="NZ_AP019695.1"/>
</dbReference>